<evidence type="ECO:0000313" key="1">
    <source>
        <dbReference type="EMBL" id="KAK3078420.1"/>
    </source>
</evidence>
<proteinExistence type="predicted"/>
<sequence length="276" mass="30905">MAEIMDTFYTQVAIQDLASAGRNSTRLILERAKPVQIRLKDWFAKLPASVRMDAVTTSQLSATGYLHLAYFATEITLHRRIVQSLDPQAADAYLLYICRSAAKTRLISAMDFVNRLRHEHLQAFWYFPSKTNFTLIGTFGSLLWATAPTQEEADFYKTRLREYRWTLSVSSKRADFLDYAVQMLDASRAMLSNLAKKPSFVQAQTSTSGIPAAEIMMGIIQEECVESDQFMGEAPSLSLSRYTSNSAFSGFSDEQVGLYGTSEQMEDTTGSPLSSV</sequence>
<organism evidence="1 2">
    <name type="scientific">Coniosporium uncinatum</name>
    <dbReference type="NCBI Taxonomy" id="93489"/>
    <lineage>
        <taxon>Eukaryota</taxon>
        <taxon>Fungi</taxon>
        <taxon>Dikarya</taxon>
        <taxon>Ascomycota</taxon>
        <taxon>Pezizomycotina</taxon>
        <taxon>Dothideomycetes</taxon>
        <taxon>Dothideomycetes incertae sedis</taxon>
        <taxon>Coniosporium</taxon>
    </lineage>
</organism>
<accession>A0ACC3DP65</accession>
<gene>
    <name evidence="1" type="ORF">LTS18_007554</name>
</gene>
<reference evidence="1" key="1">
    <citation type="submission" date="2024-09" db="EMBL/GenBank/DDBJ databases">
        <title>Black Yeasts Isolated from many extreme environments.</title>
        <authorList>
            <person name="Coleine C."/>
            <person name="Stajich J.E."/>
            <person name="Selbmann L."/>
        </authorList>
    </citation>
    <scope>NUCLEOTIDE SEQUENCE</scope>
    <source>
        <strain evidence="1">CCFEE 5737</strain>
    </source>
</reference>
<dbReference type="EMBL" id="JAWDJW010001907">
    <property type="protein sequence ID" value="KAK3078420.1"/>
    <property type="molecule type" value="Genomic_DNA"/>
</dbReference>
<name>A0ACC3DP65_9PEZI</name>
<comment type="caution">
    <text evidence="1">The sequence shown here is derived from an EMBL/GenBank/DDBJ whole genome shotgun (WGS) entry which is preliminary data.</text>
</comment>
<keyword evidence="2" id="KW-1185">Reference proteome</keyword>
<evidence type="ECO:0000313" key="2">
    <source>
        <dbReference type="Proteomes" id="UP001186974"/>
    </source>
</evidence>
<protein>
    <submittedName>
        <fullName evidence="1">Uncharacterized protein</fullName>
    </submittedName>
</protein>
<dbReference type="Proteomes" id="UP001186974">
    <property type="component" value="Unassembled WGS sequence"/>
</dbReference>